<keyword evidence="1" id="KW-0472">Membrane</keyword>
<dbReference type="Proteomes" id="UP000779809">
    <property type="component" value="Unassembled WGS sequence"/>
</dbReference>
<keyword evidence="1" id="KW-0812">Transmembrane</keyword>
<accession>A0A932A9W1</accession>
<dbReference type="AlphaFoldDB" id="A0A932A9W1"/>
<dbReference type="EMBL" id="JACPNR010000014">
    <property type="protein sequence ID" value="MBI2679313.1"/>
    <property type="molecule type" value="Genomic_DNA"/>
</dbReference>
<evidence type="ECO:0000256" key="1">
    <source>
        <dbReference type="SAM" id="Phobius"/>
    </source>
</evidence>
<keyword evidence="1" id="KW-1133">Transmembrane helix</keyword>
<protein>
    <submittedName>
        <fullName evidence="2">Uncharacterized protein</fullName>
    </submittedName>
</protein>
<name>A0A932A9W1_9BACT</name>
<comment type="caution">
    <text evidence="2">The sequence shown here is derived from an EMBL/GenBank/DDBJ whole genome shotgun (WGS) entry which is preliminary data.</text>
</comment>
<sequence>MATEPPVVSNETLVLYRASAKQRLESFLGSISDSPLHTMAAAVFAGVLLVAFTLGLTELLQRWNPTGLLGDLFEAMIAGALATALVWLLFDIARTRRRRLMAYVQQVADLNHHVRNALQVIRFQTAVSNDEANAVARINEAVTRIDEALRNMYPLIVDHDPAVAKHLAVYDPLSAGIATGEPAASRAPDLP</sequence>
<feature type="transmembrane region" description="Helical" evidence="1">
    <location>
        <begin position="36"/>
        <end position="56"/>
    </location>
</feature>
<evidence type="ECO:0000313" key="2">
    <source>
        <dbReference type="EMBL" id="MBI2679313.1"/>
    </source>
</evidence>
<proteinExistence type="predicted"/>
<organism evidence="2 3">
    <name type="scientific">Candidatus Korobacter versatilis</name>
    <dbReference type="NCBI Taxonomy" id="658062"/>
    <lineage>
        <taxon>Bacteria</taxon>
        <taxon>Pseudomonadati</taxon>
        <taxon>Acidobacteriota</taxon>
        <taxon>Terriglobia</taxon>
        <taxon>Terriglobales</taxon>
        <taxon>Candidatus Korobacteraceae</taxon>
        <taxon>Candidatus Korobacter</taxon>
    </lineage>
</organism>
<reference evidence="2" key="1">
    <citation type="submission" date="2020-07" db="EMBL/GenBank/DDBJ databases">
        <title>Huge and variable diversity of episymbiotic CPR bacteria and DPANN archaea in groundwater ecosystems.</title>
        <authorList>
            <person name="He C.Y."/>
            <person name="Keren R."/>
            <person name="Whittaker M."/>
            <person name="Farag I.F."/>
            <person name="Doudna J."/>
            <person name="Cate J.H.D."/>
            <person name="Banfield J.F."/>
        </authorList>
    </citation>
    <scope>NUCLEOTIDE SEQUENCE</scope>
    <source>
        <strain evidence="2">NC_groundwater_580_Pr5_B-0.1um_64_19</strain>
    </source>
</reference>
<evidence type="ECO:0000313" key="3">
    <source>
        <dbReference type="Proteomes" id="UP000779809"/>
    </source>
</evidence>
<feature type="transmembrane region" description="Helical" evidence="1">
    <location>
        <begin position="68"/>
        <end position="90"/>
    </location>
</feature>
<gene>
    <name evidence="2" type="ORF">HYX28_11080</name>
</gene>